<dbReference type="InterPro" id="IPR036866">
    <property type="entry name" value="RibonucZ/Hydroxyglut_hydro"/>
</dbReference>
<dbReference type="Pfam" id="PF00753">
    <property type="entry name" value="Lactamase_B"/>
    <property type="match status" value="1"/>
</dbReference>
<evidence type="ECO:0000256" key="1">
    <source>
        <dbReference type="ARBA" id="ARBA00001947"/>
    </source>
</evidence>
<evidence type="ECO:0000256" key="3">
    <source>
        <dbReference type="ARBA" id="ARBA00022801"/>
    </source>
</evidence>
<dbReference type="Gene3D" id="3.60.15.10">
    <property type="entry name" value="Ribonuclease Z/Hydroxyacylglutathione hydrolase-like"/>
    <property type="match status" value="1"/>
</dbReference>
<proteinExistence type="predicted"/>
<keyword evidence="7" id="KW-1185">Reference proteome</keyword>
<keyword evidence="4" id="KW-0862">Zinc</keyword>
<evidence type="ECO:0000313" key="6">
    <source>
        <dbReference type="EMBL" id="TNJ29149.1"/>
    </source>
</evidence>
<comment type="caution">
    <text evidence="6">The sequence shown here is derived from an EMBL/GenBank/DDBJ whole genome shotgun (WGS) entry which is preliminary data.</text>
</comment>
<dbReference type="InterPro" id="IPR051453">
    <property type="entry name" value="MBL_Glyoxalase_II"/>
</dbReference>
<organism evidence="6 7">
    <name type="scientific">Giardia muris</name>
    <dbReference type="NCBI Taxonomy" id="5742"/>
    <lineage>
        <taxon>Eukaryota</taxon>
        <taxon>Metamonada</taxon>
        <taxon>Diplomonadida</taxon>
        <taxon>Hexamitidae</taxon>
        <taxon>Giardiinae</taxon>
        <taxon>Giardia</taxon>
    </lineage>
</organism>
<evidence type="ECO:0000313" key="7">
    <source>
        <dbReference type="Proteomes" id="UP000315496"/>
    </source>
</evidence>
<dbReference type="OrthoDB" id="515692at2759"/>
<feature type="domain" description="Metallo-beta-lactamase" evidence="5">
    <location>
        <begin position="15"/>
        <end position="199"/>
    </location>
</feature>
<accession>A0A4Z1T9E0</accession>
<comment type="cofactor">
    <cofactor evidence="1">
        <name>Zn(2+)</name>
        <dbReference type="ChEBI" id="CHEBI:29105"/>
    </cofactor>
</comment>
<evidence type="ECO:0000259" key="5">
    <source>
        <dbReference type="SMART" id="SM00849"/>
    </source>
</evidence>
<dbReference type="VEuPathDB" id="GiardiaDB:GMRT_15792"/>
<gene>
    <name evidence="6" type="ORF">GMRT_15792</name>
</gene>
<dbReference type="AlphaFoldDB" id="A0A4Z1T9E0"/>
<dbReference type="EMBL" id="VDLU01000002">
    <property type="protein sequence ID" value="TNJ29149.1"/>
    <property type="molecule type" value="Genomic_DNA"/>
</dbReference>
<dbReference type="CDD" id="cd06262">
    <property type="entry name" value="metallo-hydrolase-like_MBL-fold"/>
    <property type="match status" value="1"/>
</dbReference>
<dbReference type="SUPFAM" id="SSF56281">
    <property type="entry name" value="Metallo-hydrolase/oxidoreductase"/>
    <property type="match status" value="1"/>
</dbReference>
<dbReference type="GO" id="GO:0016787">
    <property type="term" value="F:hydrolase activity"/>
    <property type="evidence" value="ECO:0007669"/>
    <property type="project" value="UniProtKB-KW"/>
</dbReference>
<protein>
    <submittedName>
        <fullName evidence="6">Hydroxyacylglutathione hydrolase</fullName>
    </submittedName>
</protein>
<sequence>MSLLRIKCLALGPLDANCYVVHNARTRSALVIDPGEAEVVRNYIYTNDLNVKAILLTHLHVDNANGIGGLQKACSQRYPTIHVCCHEAENALWSEYRQTASILGVSVPDSFPDQPDQTFEAGEVWDLDGIALQSIHTPGHTDGSVCYVIHEEKIIFTGDTLMHNGIGRSDFKESHIPSFKKSLAMLRTDFAEYLAYPGHGPSFHVADATSDEAVAY</sequence>
<keyword evidence="3 6" id="KW-0378">Hydrolase</keyword>
<keyword evidence="2" id="KW-0479">Metal-binding</keyword>
<evidence type="ECO:0000256" key="2">
    <source>
        <dbReference type="ARBA" id="ARBA00022723"/>
    </source>
</evidence>
<dbReference type="PANTHER" id="PTHR46233:SF3">
    <property type="entry name" value="HYDROXYACYLGLUTATHIONE HYDROLASE GLOC"/>
    <property type="match status" value="1"/>
</dbReference>
<dbReference type="GO" id="GO:0046872">
    <property type="term" value="F:metal ion binding"/>
    <property type="evidence" value="ECO:0007669"/>
    <property type="project" value="UniProtKB-KW"/>
</dbReference>
<dbReference type="SMART" id="SM00849">
    <property type="entry name" value="Lactamase_B"/>
    <property type="match status" value="1"/>
</dbReference>
<dbReference type="Proteomes" id="UP000315496">
    <property type="component" value="Chromosome 2"/>
</dbReference>
<evidence type="ECO:0000256" key="4">
    <source>
        <dbReference type="ARBA" id="ARBA00022833"/>
    </source>
</evidence>
<dbReference type="PANTHER" id="PTHR46233">
    <property type="entry name" value="HYDROXYACYLGLUTATHIONE HYDROLASE GLOC"/>
    <property type="match status" value="1"/>
</dbReference>
<dbReference type="InterPro" id="IPR001279">
    <property type="entry name" value="Metallo-B-lactamas"/>
</dbReference>
<name>A0A4Z1T9E0_GIAMU</name>
<reference evidence="6 7" key="1">
    <citation type="submission" date="2019-05" db="EMBL/GenBank/DDBJ databases">
        <title>The compact genome of Giardia muris reveals important steps in the evolution of intestinal protozoan parasites.</title>
        <authorList>
            <person name="Xu F."/>
            <person name="Jimenez-Gonzalez A."/>
            <person name="Einarsson E."/>
            <person name="Astvaldsson A."/>
            <person name="Peirasmaki D."/>
            <person name="Eckmann L."/>
            <person name="Andersson J.O."/>
            <person name="Svard S.G."/>
            <person name="Jerlstrom-Hultqvist J."/>
        </authorList>
    </citation>
    <scope>NUCLEOTIDE SEQUENCE [LARGE SCALE GENOMIC DNA]</scope>
    <source>
        <strain evidence="6 7">Roberts-Thomson</strain>
    </source>
</reference>